<proteinExistence type="predicted"/>
<keyword evidence="18" id="KW-1185">Reference proteome</keyword>
<evidence type="ECO:0000256" key="1">
    <source>
        <dbReference type="ARBA" id="ARBA00004141"/>
    </source>
</evidence>
<dbReference type="Pfam" id="PF13493">
    <property type="entry name" value="DUF4118"/>
    <property type="match status" value="1"/>
</dbReference>
<evidence type="ECO:0000256" key="6">
    <source>
        <dbReference type="ARBA" id="ARBA00022777"/>
    </source>
</evidence>
<evidence type="ECO:0000259" key="16">
    <source>
        <dbReference type="PROSITE" id="PS51755"/>
    </source>
</evidence>
<keyword evidence="3" id="KW-0808">Transferase</keyword>
<evidence type="ECO:0000256" key="10">
    <source>
        <dbReference type="ARBA" id="ARBA00023015"/>
    </source>
</evidence>
<protein>
    <submittedName>
        <fullName evidence="17">DUF4118 domain-containing protein</fullName>
    </submittedName>
</protein>
<dbReference type="Gene3D" id="1.20.120.620">
    <property type="entry name" value="Backbone structure of the membrane domain of e. Coli histidine kinase receptor kdpd"/>
    <property type="match status" value="1"/>
</dbReference>
<name>A0A844YTC8_9SPHN</name>
<evidence type="ECO:0000256" key="12">
    <source>
        <dbReference type="ARBA" id="ARBA00023136"/>
    </source>
</evidence>
<keyword evidence="11 14" id="KW-0238">DNA-binding</keyword>
<keyword evidence="8 15" id="KW-1133">Transmembrane helix</keyword>
<keyword evidence="2" id="KW-0597">Phosphoprotein</keyword>
<comment type="caution">
    <text evidence="17">The sequence shown here is derived from an EMBL/GenBank/DDBJ whole genome shotgun (WGS) entry which is preliminary data.</text>
</comment>
<feature type="domain" description="OmpR/PhoB-type" evidence="16">
    <location>
        <begin position="379"/>
        <end position="478"/>
    </location>
</feature>
<keyword evidence="9" id="KW-0902">Two-component regulatory system</keyword>
<feature type="DNA-binding region" description="OmpR/PhoB-type" evidence="14">
    <location>
        <begin position="379"/>
        <end position="478"/>
    </location>
</feature>
<dbReference type="InterPro" id="IPR052023">
    <property type="entry name" value="Histidine_kinase_KdpD"/>
</dbReference>
<dbReference type="PANTHER" id="PTHR45569:SF1">
    <property type="entry name" value="SENSOR PROTEIN KDPD"/>
    <property type="match status" value="1"/>
</dbReference>
<dbReference type="PROSITE" id="PS51755">
    <property type="entry name" value="OMPR_PHOB"/>
    <property type="match status" value="1"/>
</dbReference>
<sequence>MWARSALSFHVDWQPPGARHLDECRVRAHSLPHMESYPQPALVQAPSTLLRAAGLALGLLLTLLATLAGLLIAPGWGSAAVVLLYLPPVLVTARYAGLWPSLLLALVATLAFNFFFTQPYHTLRIASPGDLVTVAALFLVAVVTSQLTSAMRTQASLAAANAARNATIAGLARRLLPCTDREAVARVVVTDLARLFACNVVFAASADEPEVLAALPPGLALAANDRAALAATLAQGQPAGRGLQRVSQADWQFHPVIGQGRIHAALGLARPDGKPPIAESQRELLGNLLDQAALALERARLEAEASAAIAGRERDRMRAVLLASIGEDVKPRLLAIQAGARALRRNPADRDAASAVAAEAARLQHYVDNLVDLSPGSDQEPIVCGPLAIDLFRHTVTRAGEPVHLTPKEFAVLAELARHRGRVLTHRHLLRAVWGPAHEEHVDYLRVAVRALRQKLEVDPATPVLILNEPAVGYRLAATESGDSGGG</sequence>
<keyword evidence="7" id="KW-0067">ATP-binding</keyword>
<feature type="transmembrane region" description="Helical" evidence="15">
    <location>
        <begin position="98"/>
        <end position="116"/>
    </location>
</feature>
<dbReference type="Proteomes" id="UP000466966">
    <property type="component" value="Unassembled WGS sequence"/>
</dbReference>
<dbReference type="Gene3D" id="3.30.450.40">
    <property type="match status" value="1"/>
</dbReference>
<evidence type="ECO:0000313" key="17">
    <source>
        <dbReference type="EMBL" id="MXO70088.1"/>
    </source>
</evidence>
<keyword evidence="12 15" id="KW-0472">Membrane</keyword>
<dbReference type="CDD" id="cd00383">
    <property type="entry name" value="trans_reg_C"/>
    <property type="match status" value="1"/>
</dbReference>
<evidence type="ECO:0000256" key="15">
    <source>
        <dbReference type="SAM" id="Phobius"/>
    </source>
</evidence>
<dbReference type="GO" id="GO:0005886">
    <property type="term" value="C:plasma membrane"/>
    <property type="evidence" value="ECO:0007669"/>
    <property type="project" value="TreeGrafter"/>
</dbReference>
<dbReference type="GO" id="GO:0006355">
    <property type="term" value="P:regulation of DNA-templated transcription"/>
    <property type="evidence" value="ECO:0007669"/>
    <property type="project" value="InterPro"/>
</dbReference>
<dbReference type="GO" id="GO:0000155">
    <property type="term" value="F:phosphorelay sensor kinase activity"/>
    <property type="evidence" value="ECO:0007669"/>
    <property type="project" value="TreeGrafter"/>
</dbReference>
<dbReference type="AlphaFoldDB" id="A0A844YTC8"/>
<dbReference type="PANTHER" id="PTHR45569">
    <property type="entry name" value="SENSOR PROTEIN KDPD"/>
    <property type="match status" value="1"/>
</dbReference>
<comment type="subcellular location">
    <subcellularLocation>
        <location evidence="1">Membrane</location>
        <topology evidence="1">Multi-pass membrane protein</topology>
    </subcellularLocation>
</comment>
<evidence type="ECO:0000256" key="9">
    <source>
        <dbReference type="ARBA" id="ARBA00023012"/>
    </source>
</evidence>
<evidence type="ECO:0000256" key="7">
    <source>
        <dbReference type="ARBA" id="ARBA00022840"/>
    </source>
</evidence>
<accession>A0A844YTC8</accession>
<keyword evidence="13" id="KW-0804">Transcription</keyword>
<dbReference type="GO" id="GO:0005524">
    <property type="term" value="F:ATP binding"/>
    <property type="evidence" value="ECO:0007669"/>
    <property type="project" value="UniProtKB-KW"/>
</dbReference>
<feature type="transmembrane region" description="Helical" evidence="15">
    <location>
        <begin position="128"/>
        <end position="147"/>
    </location>
</feature>
<evidence type="ECO:0000256" key="13">
    <source>
        <dbReference type="ARBA" id="ARBA00023163"/>
    </source>
</evidence>
<dbReference type="InterPro" id="IPR029016">
    <property type="entry name" value="GAF-like_dom_sf"/>
</dbReference>
<evidence type="ECO:0000313" key="18">
    <source>
        <dbReference type="Proteomes" id="UP000466966"/>
    </source>
</evidence>
<dbReference type="InterPro" id="IPR025201">
    <property type="entry name" value="KdpD_TM"/>
</dbReference>
<dbReference type="InterPro" id="IPR036388">
    <property type="entry name" value="WH-like_DNA-bd_sf"/>
</dbReference>
<evidence type="ECO:0000256" key="8">
    <source>
        <dbReference type="ARBA" id="ARBA00022989"/>
    </source>
</evidence>
<evidence type="ECO:0000256" key="4">
    <source>
        <dbReference type="ARBA" id="ARBA00022692"/>
    </source>
</evidence>
<evidence type="ECO:0000256" key="3">
    <source>
        <dbReference type="ARBA" id="ARBA00022679"/>
    </source>
</evidence>
<dbReference type="InterPro" id="IPR016032">
    <property type="entry name" value="Sig_transdc_resp-reg_C-effctor"/>
</dbReference>
<keyword evidence="6" id="KW-0418">Kinase</keyword>
<dbReference type="SUPFAM" id="SSF55781">
    <property type="entry name" value="GAF domain-like"/>
    <property type="match status" value="1"/>
</dbReference>
<dbReference type="InterPro" id="IPR038318">
    <property type="entry name" value="KdpD_sf"/>
</dbReference>
<keyword evidence="4 15" id="KW-0812">Transmembrane</keyword>
<dbReference type="Pfam" id="PF00486">
    <property type="entry name" value="Trans_reg_C"/>
    <property type="match status" value="1"/>
</dbReference>
<dbReference type="EMBL" id="WTYV01000001">
    <property type="protein sequence ID" value="MXO70088.1"/>
    <property type="molecule type" value="Genomic_DNA"/>
</dbReference>
<keyword evidence="5" id="KW-0547">Nucleotide-binding</keyword>
<organism evidence="17 18">
    <name type="scientific">Alteraurantiacibacter buctensis</name>
    <dbReference type="NCBI Taxonomy" id="1503981"/>
    <lineage>
        <taxon>Bacteria</taxon>
        <taxon>Pseudomonadati</taxon>
        <taxon>Pseudomonadota</taxon>
        <taxon>Alphaproteobacteria</taxon>
        <taxon>Sphingomonadales</taxon>
        <taxon>Erythrobacteraceae</taxon>
        <taxon>Alteraurantiacibacter</taxon>
    </lineage>
</organism>
<dbReference type="SMART" id="SM00862">
    <property type="entry name" value="Trans_reg_C"/>
    <property type="match status" value="1"/>
</dbReference>
<dbReference type="InterPro" id="IPR001867">
    <property type="entry name" value="OmpR/PhoB-type_DNA-bd"/>
</dbReference>
<evidence type="ECO:0000256" key="5">
    <source>
        <dbReference type="ARBA" id="ARBA00022741"/>
    </source>
</evidence>
<evidence type="ECO:0000256" key="11">
    <source>
        <dbReference type="ARBA" id="ARBA00023125"/>
    </source>
</evidence>
<dbReference type="Gene3D" id="1.10.10.10">
    <property type="entry name" value="Winged helix-like DNA-binding domain superfamily/Winged helix DNA-binding domain"/>
    <property type="match status" value="1"/>
</dbReference>
<evidence type="ECO:0000256" key="2">
    <source>
        <dbReference type="ARBA" id="ARBA00022553"/>
    </source>
</evidence>
<keyword evidence="10" id="KW-0805">Transcription regulation</keyword>
<evidence type="ECO:0000256" key="14">
    <source>
        <dbReference type="PROSITE-ProRule" id="PRU01091"/>
    </source>
</evidence>
<dbReference type="SUPFAM" id="SSF46894">
    <property type="entry name" value="C-terminal effector domain of the bipartite response regulators"/>
    <property type="match status" value="1"/>
</dbReference>
<dbReference type="GO" id="GO:0003677">
    <property type="term" value="F:DNA binding"/>
    <property type="evidence" value="ECO:0007669"/>
    <property type="project" value="UniProtKB-UniRule"/>
</dbReference>
<feature type="transmembrane region" description="Helical" evidence="15">
    <location>
        <begin position="55"/>
        <end position="86"/>
    </location>
</feature>
<gene>
    <name evidence="17" type="ORF">GRI99_00380</name>
</gene>
<reference evidence="17 18" key="1">
    <citation type="submission" date="2019-12" db="EMBL/GenBank/DDBJ databases">
        <title>Genomic-based taxomic classification of the family Erythrobacteraceae.</title>
        <authorList>
            <person name="Xu L."/>
        </authorList>
    </citation>
    <scope>NUCLEOTIDE SEQUENCE [LARGE SCALE GENOMIC DNA]</scope>
    <source>
        <strain evidence="17 18">M0322</strain>
    </source>
</reference>